<dbReference type="PROSITE" id="PS51820">
    <property type="entry name" value="PA14"/>
    <property type="match status" value="1"/>
</dbReference>
<evidence type="ECO:0000313" key="2">
    <source>
        <dbReference type="EMBL" id="OAQ41536.1"/>
    </source>
</evidence>
<dbReference type="Gene3D" id="3.90.182.10">
    <property type="entry name" value="Toxin - Anthrax Protective Antigen,domain 1"/>
    <property type="match status" value="1"/>
</dbReference>
<comment type="caution">
    <text evidence="2">The sequence shown here is derived from an EMBL/GenBank/DDBJ whole genome shotgun (WGS) entry which is preliminary data.</text>
</comment>
<sequence>MAAQIAISTFQPAEYVPNIIKTEYINRISTAAGNSNTAVVGGSISNSLKTSTEVGMVWSTNAQPDYTTDPHSQATTVANVFTANLSGLSNGTTYYVCSYALDNNGRYYYGDPIKFIVGGSADGNLNFTSYSSPVQVYADDLNELDILLDGGTVLSRGTAAANPLINFTNANQLTAVGVTLTSSKDDFSIFLQGFFIPKETGSYLFTCEADDADDLYVDGLPLITQYGAHSASGLGSHTASISLTAGVKYAFRARMQERAGQEVLQVAWKSPSIQAANGAYVLDATEISSF</sequence>
<dbReference type="Proteomes" id="UP000078459">
    <property type="component" value="Unassembled WGS sequence"/>
</dbReference>
<dbReference type="SUPFAM" id="SSF56988">
    <property type="entry name" value="Anthrax protective antigen"/>
    <property type="match status" value="1"/>
</dbReference>
<dbReference type="Pfam" id="PF07691">
    <property type="entry name" value="PA14"/>
    <property type="match status" value="1"/>
</dbReference>
<reference evidence="2 3" key="2">
    <citation type="submission" date="2016-06" db="EMBL/GenBank/DDBJ databases">
        <title>Pedobacter psychrophilus sp. nov., isolated from Antarctic fragmentary rock.</title>
        <authorList>
            <person name="Svec P."/>
        </authorList>
    </citation>
    <scope>NUCLEOTIDE SEQUENCE [LARGE SCALE GENOMIC DNA]</scope>
    <source>
        <strain evidence="2 3">CCM 8644</strain>
    </source>
</reference>
<dbReference type="EMBL" id="LWHJ01000011">
    <property type="protein sequence ID" value="OAQ41536.1"/>
    <property type="molecule type" value="Genomic_DNA"/>
</dbReference>
<gene>
    <name evidence="2" type="ORF">A5893_00010</name>
</gene>
<dbReference type="STRING" id="1826909.A5893_00010"/>
<dbReference type="AlphaFoldDB" id="A0A179DK81"/>
<dbReference type="SMART" id="SM00758">
    <property type="entry name" value="PA14"/>
    <property type="match status" value="1"/>
</dbReference>
<keyword evidence="3" id="KW-1185">Reference proteome</keyword>
<feature type="domain" description="PA14" evidence="1">
    <location>
        <begin position="129"/>
        <end position="283"/>
    </location>
</feature>
<evidence type="ECO:0000313" key="3">
    <source>
        <dbReference type="Proteomes" id="UP000078459"/>
    </source>
</evidence>
<accession>A0A179DK81</accession>
<proteinExistence type="predicted"/>
<evidence type="ECO:0000259" key="1">
    <source>
        <dbReference type="PROSITE" id="PS51820"/>
    </source>
</evidence>
<organism evidence="2 3">
    <name type="scientific">Pedobacter psychrophilus</name>
    <dbReference type="NCBI Taxonomy" id="1826909"/>
    <lineage>
        <taxon>Bacteria</taxon>
        <taxon>Pseudomonadati</taxon>
        <taxon>Bacteroidota</taxon>
        <taxon>Sphingobacteriia</taxon>
        <taxon>Sphingobacteriales</taxon>
        <taxon>Sphingobacteriaceae</taxon>
        <taxon>Pedobacter</taxon>
    </lineage>
</organism>
<dbReference type="InterPro" id="IPR011658">
    <property type="entry name" value="PA14_dom"/>
</dbReference>
<protein>
    <recommendedName>
        <fullName evidence="1">PA14 domain-containing protein</fullName>
    </recommendedName>
</protein>
<reference evidence="2 3" key="1">
    <citation type="submission" date="2016-04" db="EMBL/GenBank/DDBJ databases">
        <authorList>
            <person name="Evans L.H."/>
            <person name="Alamgir A."/>
            <person name="Owens N."/>
            <person name="Weber N.D."/>
            <person name="Virtaneva K."/>
            <person name="Barbian K."/>
            <person name="Babar A."/>
            <person name="Rosenke K."/>
        </authorList>
    </citation>
    <scope>NUCLEOTIDE SEQUENCE [LARGE SCALE GENOMIC DNA]</scope>
    <source>
        <strain evidence="2 3">CCM 8644</strain>
    </source>
</reference>
<dbReference type="InterPro" id="IPR037524">
    <property type="entry name" value="PA14/GLEYA"/>
</dbReference>
<name>A0A179DK81_9SPHI</name>